<evidence type="ECO:0000313" key="12">
    <source>
        <dbReference type="EMBL" id="PIB78062.1"/>
    </source>
</evidence>
<dbReference type="InterPro" id="IPR000390">
    <property type="entry name" value="Small_drug/metabolite_transptr"/>
</dbReference>
<evidence type="ECO:0000256" key="2">
    <source>
        <dbReference type="ARBA" id="ARBA00007822"/>
    </source>
</evidence>
<evidence type="ECO:0000313" key="14">
    <source>
        <dbReference type="Proteomes" id="UP000230971"/>
    </source>
</evidence>
<evidence type="ECO:0000256" key="5">
    <source>
        <dbReference type="ARBA" id="ARBA00022692"/>
    </source>
</evidence>
<keyword evidence="4" id="KW-1003">Cell membrane</keyword>
<dbReference type="SUPFAM" id="SSF103481">
    <property type="entry name" value="Multidrug resistance efflux transporter EmrE"/>
    <property type="match status" value="1"/>
</dbReference>
<dbReference type="Proteomes" id="UP000230971">
    <property type="component" value="Unassembled WGS sequence"/>
</dbReference>
<keyword evidence="8" id="KW-0046">Antibiotic resistance</keyword>
<dbReference type="GO" id="GO:0022857">
    <property type="term" value="F:transmembrane transporter activity"/>
    <property type="evidence" value="ECO:0007669"/>
    <property type="project" value="InterPro"/>
</dbReference>
<evidence type="ECO:0000256" key="7">
    <source>
        <dbReference type="ARBA" id="ARBA00023136"/>
    </source>
</evidence>
<dbReference type="PANTHER" id="PTHR30561:SF0">
    <property type="entry name" value="GUANIDINIUM EXPORTER"/>
    <property type="match status" value="1"/>
</dbReference>
<name>A0A1X1RS67_MYCCE</name>
<evidence type="ECO:0000256" key="8">
    <source>
        <dbReference type="ARBA" id="ARBA00023251"/>
    </source>
</evidence>
<accession>A0A1X1RS67</accession>
<proteinExistence type="inferred from homology"/>
<comment type="subcellular location">
    <subcellularLocation>
        <location evidence="1 9">Cell membrane</location>
        <topology evidence="1 9">Multi-pass membrane protein</topology>
    </subcellularLocation>
</comment>
<dbReference type="EMBL" id="LQOM01000024">
    <property type="protein sequence ID" value="ORV14645.1"/>
    <property type="molecule type" value="Genomic_DNA"/>
</dbReference>
<dbReference type="GO" id="GO:0046677">
    <property type="term" value="P:response to antibiotic"/>
    <property type="evidence" value="ECO:0007669"/>
    <property type="project" value="UniProtKB-KW"/>
</dbReference>
<feature type="transmembrane region" description="Helical" evidence="10">
    <location>
        <begin position="57"/>
        <end position="76"/>
    </location>
</feature>
<reference evidence="11 13" key="1">
    <citation type="submission" date="2016-01" db="EMBL/GenBank/DDBJ databases">
        <title>The new phylogeny of the genus Mycobacterium.</title>
        <authorList>
            <person name="Tarcisio F."/>
            <person name="Conor M."/>
            <person name="Antonella G."/>
            <person name="Elisabetta G."/>
            <person name="Giulia F.S."/>
            <person name="Sara T."/>
            <person name="Anna F."/>
            <person name="Clotilde B."/>
            <person name="Roberto B."/>
            <person name="Veronica D.S."/>
            <person name="Fabio R."/>
            <person name="Monica P."/>
            <person name="Olivier J."/>
            <person name="Enrico T."/>
            <person name="Nicola S."/>
        </authorList>
    </citation>
    <scope>NUCLEOTIDE SEQUENCE [LARGE SCALE GENOMIC DNA]</scope>
    <source>
        <strain evidence="11 13">DSM 44243</strain>
    </source>
</reference>
<keyword evidence="3" id="KW-0813">Transport</keyword>
<dbReference type="OrthoDB" id="21828at2"/>
<dbReference type="Pfam" id="PF00893">
    <property type="entry name" value="Multi_Drug_Res"/>
    <property type="match status" value="1"/>
</dbReference>
<dbReference type="Proteomes" id="UP000193907">
    <property type="component" value="Unassembled WGS sequence"/>
</dbReference>
<feature type="transmembrane region" description="Helical" evidence="10">
    <location>
        <begin position="82"/>
        <end position="103"/>
    </location>
</feature>
<gene>
    <name evidence="11" type="ORF">AWB95_08420</name>
    <name evidence="12" type="ORF">CQY23_15920</name>
</gene>
<keyword evidence="13" id="KW-1185">Reference proteome</keyword>
<dbReference type="PANTHER" id="PTHR30561">
    <property type="entry name" value="SMR FAMILY PROTON-DEPENDENT DRUG EFFLUX TRANSPORTER SUGE"/>
    <property type="match status" value="1"/>
</dbReference>
<sequence>MAWLTLVVSGILEAVWATALNRSDGFSKLGPSLVFAVSLTLSMTGLAFAMRSLPTGTSYAVWVGIGAVLTVAYAMLTGDEAASLVKVVLIAGVVGCIVGLKLVS</sequence>
<feature type="transmembrane region" description="Helical" evidence="10">
    <location>
        <begin position="33"/>
        <end position="50"/>
    </location>
</feature>
<evidence type="ECO:0000313" key="13">
    <source>
        <dbReference type="Proteomes" id="UP000193907"/>
    </source>
</evidence>
<keyword evidence="5 9" id="KW-0812">Transmembrane</keyword>
<dbReference type="Gene3D" id="1.10.3730.20">
    <property type="match status" value="1"/>
</dbReference>
<evidence type="ECO:0000256" key="10">
    <source>
        <dbReference type="SAM" id="Phobius"/>
    </source>
</evidence>
<keyword evidence="7 10" id="KW-0472">Membrane</keyword>
<dbReference type="AlphaFoldDB" id="A0A1X1RS67"/>
<dbReference type="STRING" id="28045.AWB95_08420"/>
<dbReference type="RefSeq" id="WP_085167987.1">
    <property type="nucleotide sequence ID" value="NZ_LQOM01000024.1"/>
</dbReference>
<evidence type="ECO:0000256" key="9">
    <source>
        <dbReference type="RuleBase" id="RU003942"/>
    </source>
</evidence>
<evidence type="ECO:0000256" key="1">
    <source>
        <dbReference type="ARBA" id="ARBA00004651"/>
    </source>
</evidence>
<evidence type="ECO:0000256" key="4">
    <source>
        <dbReference type="ARBA" id="ARBA00022475"/>
    </source>
</evidence>
<dbReference type="InterPro" id="IPR037185">
    <property type="entry name" value="EmrE-like"/>
</dbReference>
<organism evidence="11 13">
    <name type="scientific">Mycobacterium celatum</name>
    <dbReference type="NCBI Taxonomy" id="28045"/>
    <lineage>
        <taxon>Bacteria</taxon>
        <taxon>Bacillati</taxon>
        <taxon>Actinomycetota</taxon>
        <taxon>Actinomycetes</taxon>
        <taxon>Mycobacteriales</taxon>
        <taxon>Mycobacteriaceae</taxon>
        <taxon>Mycobacterium</taxon>
    </lineage>
</organism>
<protein>
    <submittedName>
        <fullName evidence="11">Ligand-binding protein SH3</fullName>
    </submittedName>
    <submittedName>
        <fullName evidence="12">QacE family quaternary ammonium compound efflux SMR transporter</fullName>
    </submittedName>
</protein>
<comment type="caution">
    <text evidence="11">The sequence shown here is derived from an EMBL/GenBank/DDBJ whole genome shotgun (WGS) entry which is preliminary data.</text>
</comment>
<dbReference type="GO" id="GO:0005886">
    <property type="term" value="C:plasma membrane"/>
    <property type="evidence" value="ECO:0007669"/>
    <property type="project" value="UniProtKB-SubCell"/>
</dbReference>
<evidence type="ECO:0000256" key="6">
    <source>
        <dbReference type="ARBA" id="ARBA00022989"/>
    </source>
</evidence>
<evidence type="ECO:0000313" key="11">
    <source>
        <dbReference type="EMBL" id="ORV14645.1"/>
    </source>
</evidence>
<reference evidence="12 14" key="2">
    <citation type="journal article" date="2017" name="Infect. Genet. Evol.">
        <title>The new phylogeny of the genus Mycobacterium: The old and the news.</title>
        <authorList>
            <person name="Tortoli E."/>
            <person name="Fedrizzi T."/>
            <person name="Meehan C.J."/>
            <person name="Trovato A."/>
            <person name="Grottola A."/>
            <person name="Giacobazzi E."/>
            <person name="Serpini G.F."/>
            <person name="Tagliazucchi S."/>
            <person name="Fabio A."/>
            <person name="Bettua C."/>
            <person name="Bertorelli R."/>
            <person name="Frascaro F."/>
            <person name="De Sanctis V."/>
            <person name="Pecorari M."/>
            <person name="Jousson O."/>
            <person name="Segata N."/>
            <person name="Cirillo D.M."/>
        </authorList>
    </citation>
    <scope>NUCLEOTIDE SEQUENCE [LARGE SCALE GENOMIC DNA]</scope>
    <source>
        <strain evidence="12 14">NCTC 12882</strain>
    </source>
</reference>
<evidence type="ECO:0000256" key="3">
    <source>
        <dbReference type="ARBA" id="ARBA00022448"/>
    </source>
</evidence>
<dbReference type="InterPro" id="IPR045324">
    <property type="entry name" value="Small_multidrug_res"/>
</dbReference>
<keyword evidence="6 10" id="KW-1133">Transmembrane helix</keyword>
<dbReference type="EMBL" id="PDKV01000020">
    <property type="protein sequence ID" value="PIB78062.1"/>
    <property type="molecule type" value="Genomic_DNA"/>
</dbReference>
<comment type="similarity">
    <text evidence="2">Belongs to the drug/metabolite transporter (DMT) superfamily. Small multidrug resistance (SMR) (TC 2.A.7.1) family. Mmr subfamily.</text>
</comment>